<dbReference type="Pfam" id="PF12874">
    <property type="entry name" value="zf-met"/>
    <property type="match status" value="1"/>
</dbReference>
<dbReference type="InterPro" id="IPR031781">
    <property type="entry name" value="SF3A2_dom"/>
</dbReference>
<protein>
    <submittedName>
        <fullName evidence="10">Splicing factor, putative</fullName>
    </submittedName>
</protein>
<dbReference type="OrthoDB" id="10250970at2759"/>
<evidence type="ECO:0000256" key="2">
    <source>
        <dbReference type="ARBA" id="ARBA00022664"/>
    </source>
</evidence>
<dbReference type="STRING" id="5722.A2DA83"/>
<evidence type="ECO:0000256" key="7">
    <source>
        <dbReference type="ARBA" id="ARBA00023187"/>
    </source>
</evidence>
<dbReference type="RefSeq" id="XP_001583717.1">
    <property type="nucleotide sequence ID" value="XM_001583667.1"/>
</dbReference>
<dbReference type="EMBL" id="DS113182">
    <property type="protein sequence ID" value="EAY22731.1"/>
    <property type="molecule type" value="Genomic_DNA"/>
</dbReference>
<evidence type="ECO:0000259" key="9">
    <source>
        <dbReference type="SMART" id="SM00451"/>
    </source>
</evidence>
<organism evidence="10 11">
    <name type="scientific">Trichomonas vaginalis (strain ATCC PRA-98 / G3)</name>
    <dbReference type="NCBI Taxonomy" id="412133"/>
    <lineage>
        <taxon>Eukaryota</taxon>
        <taxon>Metamonada</taxon>
        <taxon>Parabasalia</taxon>
        <taxon>Trichomonadida</taxon>
        <taxon>Trichomonadidae</taxon>
        <taxon>Trichomonas</taxon>
    </lineage>
</organism>
<reference evidence="10" key="1">
    <citation type="submission" date="2006-10" db="EMBL/GenBank/DDBJ databases">
        <authorList>
            <person name="Amadeo P."/>
            <person name="Zhao Q."/>
            <person name="Wortman J."/>
            <person name="Fraser-Liggett C."/>
            <person name="Carlton J."/>
        </authorList>
    </citation>
    <scope>NUCLEOTIDE SEQUENCE</scope>
    <source>
        <strain evidence="10">G3</strain>
    </source>
</reference>
<dbReference type="Gene3D" id="2.60.40.2690">
    <property type="match status" value="1"/>
</dbReference>
<evidence type="ECO:0000256" key="8">
    <source>
        <dbReference type="ARBA" id="ARBA00023242"/>
    </source>
</evidence>
<keyword evidence="11" id="KW-1185">Reference proteome</keyword>
<evidence type="ECO:0000256" key="5">
    <source>
        <dbReference type="ARBA" id="ARBA00022771"/>
    </source>
</evidence>
<dbReference type="GO" id="GO:0000245">
    <property type="term" value="P:spliceosomal complex assembly"/>
    <property type="evidence" value="ECO:0000318"/>
    <property type="project" value="GO_Central"/>
</dbReference>
<reference evidence="10" key="2">
    <citation type="journal article" date="2007" name="Science">
        <title>Draft genome sequence of the sexually transmitted pathogen Trichomonas vaginalis.</title>
        <authorList>
            <person name="Carlton J.M."/>
            <person name="Hirt R.P."/>
            <person name="Silva J.C."/>
            <person name="Delcher A.L."/>
            <person name="Schatz M."/>
            <person name="Zhao Q."/>
            <person name="Wortman J.R."/>
            <person name="Bidwell S.L."/>
            <person name="Alsmark U.C.M."/>
            <person name="Besteiro S."/>
            <person name="Sicheritz-Ponten T."/>
            <person name="Noel C.J."/>
            <person name="Dacks J.B."/>
            <person name="Foster P.G."/>
            <person name="Simillion C."/>
            <person name="Van de Peer Y."/>
            <person name="Miranda-Saavedra D."/>
            <person name="Barton G.J."/>
            <person name="Westrop G.D."/>
            <person name="Mueller S."/>
            <person name="Dessi D."/>
            <person name="Fiori P.L."/>
            <person name="Ren Q."/>
            <person name="Paulsen I."/>
            <person name="Zhang H."/>
            <person name="Bastida-Corcuera F.D."/>
            <person name="Simoes-Barbosa A."/>
            <person name="Brown M.T."/>
            <person name="Hayes R.D."/>
            <person name="Mukherjee M."/>
            <person name="Okumura C.Y."/>
            <person name="Schneider R."/>
            <person name="Smith A.J."/>
            <person name="Vanacova S."/>
            <person name="Villalvazo M."/>
            <person name="Haas B.J."/>
            <person name="Pertea M."/>
            <person name="Feldblyum T.V."/>
            <person name="Utterback T.R."/>
            <person name="Shu C.L."/>
            <person name="Osoegawa K."/>
            <person name="de Jong P.J."/>
            <person name="Hrdy I."/>
            <person name="Horvathova L."/>
            <person name="Zubacova Z."/>
            <person name="Dolezal P."/>
            <person name="Malik S.B."/>
            <person name="Logsdon J.M. Jr."/>
            <person name="Henze K."/>
            <person name="Gupta A."/>
            <person name="Wang C.C."/>
            <person name="Dunne R.L."/>
            <person name="Upcroft J.A."/>
            <person name="Upcroft P."/>
            <person name="White O."/>
            <person name="Salzberg S.L."/>
            <person name="Tang P."/>
            <person name="Chiu C.-H."/>
            <person name="Lee Y.-S."/>
            <person name="Embley T.M."/>
            <person name="Coombs G.H."/>
            <person name="Mottram J.C."/>
            <person name="Tachezy J."/>
            <person name="Fraser-Liggett C.M."/>
            <person name="Johnson P.J."/>
        </authorList>
    </citation>
    <scope>NUCLEOTIDE SEQUENCE [LARGE SCALE GENOMIC DNA]</scope>
    <source>
        <strain evidence="10">G3</strain>
    </source>
</reference>
<dbReference type="InterPro" id="IPR013087">
    <property type="entry name" value="Znf_C2H2_type"/>
</dbReference>
<dbReference type="PANTHER" id="PTHR23205:SF0">
    <property type="entry name" value="SPLICING FACTOR 3A SUBUNIT 2"/>
    <property type="match status" value="1"/>
</dbReference>
<accession>A2DA83</accession>
<dbReference type="InterPro" id="IPR003604">
    <property type="entry name" value="Matrin/U1-like-C_Znf_C2H2"/>
</dbReference>
<evidence type="ECO:0000313" key="11">
    <source>
        <dbReference type="Proteomes" id="UP000001542"/>
    </source>
</evidence>
<sequence length="219" mass="24884">MDDGGPIGGKHGAGEYNEQLSKIARANRLQTLTGSTVNLENDQYLMRNQNGLLECKLCCTTHKTEASYLNHTYGKTHQRNLERRRITLARKEAIAGGIRSGTQVKVDPAKNTLKIGDPSFEVIKKRDITTGNLTILVELGYPDIKKYTSPKYRIMSTYEQTVEPPDPNHKYLLFAAIPYNTVCFKIPNMNIINDKIIEDWKPHEKKYTFQLTLTPNVDQ</sequence>
<dbReference type="Proteomes" id="UP000001542">
    <property type="component" value="Unassembled WGS sequence"/>
</dbReference>
<dbReference type="GO" id="GO:0071004">
    <property type="term" value="C:U2-type prespliceosome"/>
    <property type="evidence" value="ECO:0000318"/>
    <property type="project" value="GO_Central"/>
</dbReference>
<dbReference type="SUPFAM" id="SSF57667">
    <property type="entry name" value="beta-beta-alpha zinc fingers"/>
    <property type="match status" value="1"/>
</dbReference>
<evidence type="ECO:0000256" key="6">
    <source>
        <dbReference type="ARBA" id="ARBA00022833"/>
    </source>
</evidence>
<keyword evidence="8" id="KW-0539">Nucleus</keyword>
<dbReference type="VEuPathDB" id="TrichDB:TVAG_476600"/>
<dbReference type="SMR" id="A2DA83"/>
<dbReference type="VEuPathDB" id="TrichDB:TVAGG3_0266640"/>
<keyword evidence="2" id="KW-0507">mRNA processing</keyword>
<dbReference type="KEGG" id="tva:5468289"/>
<comment type="similarity">
    <text evidence="1">Belongs to the SF3A2 family.</text>
</comment>
<dbReference type="InterPro" id="IPR036236">
    <property type="entry name" value="Znf_C2H2_sf"/>
</dbReference>
<dbReference type="eggNOG" id="KOG0227">
    <property type="taxonomic scope" value="Eukaryota"/>
</dbReference>
<evidence type="ECO:0000256" key="4">
    <source>
        <dbReference type="ARBA" id="ARBA00022728"/>
    </source>
</evidence>
<name>A2DA83_TRIV3</name>
<gene>
    <name evidence="10" type="ORF">TVAG_476600</name>
</gene>
<dbReference type="InParanoid" id="A2DA83"/>
<keyword evidence="7" id="KW-0508">mRNA splicing</keyword>
<dbReference type="SMART" id="SM00451">
    <property type="entry name" value="ZnF_U1"/>
    <property type="match status" value="1"/>
</dbReference>
<keyword evidence="4" id="KW-0747">Spliceosome</keyword>
<dbReference type="GO" id="GO:0003676">
    <property type="term" value="F:nucleic acid binding"/>
    <property type="evidence" value="ECO:0007669"/>
    <property type="project" value="InterPro"/>
</dbReference>
<dbReference type="Pfam" id="PF16835">
    <property type="entry name" value="SF3A2"/>
    <property type="match status" value="1"/>
</dbReference>
<dbReference type="PANTHER" id="PTHR23205">
    <property type="entry name" value="SPLICING FACTOR 3A SUBUNIT 2"/>
    <property type="match status" value="1"/>
</dbReference>
<feature type="domain" description="U1-type" evidence="9">
    <location>
        <begin position="50"/>
        <end position="84"/>
    </location>
</feature>
<dbReference type="GO" id="GO:0005686">
    <property type="term" value="C:U2 snRNP"/>
    <property type="evidence" value="ECO:0000318"/>
    <property type="project" value="GO_Central"/>
</dbReference>
<keyword evidence="3" id="KW-0479">Metal-binding</keyword>
<dbReference type="GO" id="GO:0071013">
    <property type="term" value="C:catalytic step 2 spliceosome"/>
    <property type="evidence" value="ECO:0000318"/>
    <property type="project" value="GO_Central"/>
</dbReference>
<keyword evidence="6" id="KW-0862">Zinc</keyword>
<dbReference type="FunCoup" id="A2DA83">
    <property type="interactions" value="132"/>
</dbReference>
<keyword evidence="5" id="KW-0863">Zinc-finger</keyword>
<dbReference type="InterPro" id="IPR052092">
    <property type="entry name" value="SF3A2"/>
</dbReference>
<evidence type="ECO:0000313" key="10">
    <source>
        <dbReference type="EMBL" id="EAY22731.1"/>
    </source>
</evidence>
<evidence type="ECO:0000256" key="1">
    <source>
        <dbReference type="ARBA" id="ARBA00008995"/>
    </source>
</evidence>
<proteinExistence type="inferred from homology"/>
<dbReference type="GO" id="GO:0008270">
    <property type="term" value="F:zinc ion binding"/>
    <property type="evidence" value="ECO:0007669"/>
    <property type="project" value="UniProtKB-KW"/>
</dbReference>
<dbReference type="AlphaFoldDB" id="A2DA83"/>
<evidence type="ECO:0000256" key="3">
    <source>
        <dbReference type="ARBA" id="ARBA00022723"/>
    </source>
</evidence>
<dbReference type="OMA" id="EFWIQIM"/>